<dbReference type="InParanoid" id="D9QGD3"/>
<reference evidence="2" key="1">
    <citation type="journal article" date="2011" name="J. Bacteriol.">
        <title>Genome sequences of eight morphologically diverse alphaproteobacteria.</title>
        <authorList>
            <consortium name="US DOE Joint Genome Institute"/>
            <person name="Brown P.J."/>
            <person name="Kysela D.T."/>
            <person name="Buechlein A."/>
            <person name="Hemmerich C."/>
            <person name="Brun Y.V."/>
        </authorList>
    </citation>
    <scope>NUCLEOTIDE SEQUENCE [LARGE SCALE GENOMIC DNA]</scope>
    <source>
        <strain evidence="2">ATCC 15264 / DSM 4735 / LMG 14903 / NBRC 16000 / CB 81</strain>
    </source>
</reference>
<dbReference type="Proteomes" id="UP000002696">
    <property type="component" value="Chromosome"/>
</dbReference>
<dbReference type="AlphaFoldDB" id="D9QGD3"/>
<dbReference type="HOGENOM" id="CLU_3372495_0_0_5"/>
<name>D9QGD3_BRESC</name>
<dbReference type="EMBL" id="CP002102">
    <property type="protein sequence ID" value="ADL00749.1"/>
    <property type="molecule type" value="Genomic_DNA"/>
</dbReference>
<keyword evidence="2" id="KW-1185">Reference proteome</keyword>
<proteinExistence type="predicted"/>
<gene>
    <name evidence="1" type="ordered locus">Bresu_1437</name>
</gene>
<dbReference type="KEGG" id="bsb:Bresu_1437"/>
<dbReference type="STRING" id="633149.Bresu_1437"/>
<accession>D9QGD3</accession>
<evidence type="ECO:0000313" key="1">
    <source>
        <dbReference type="EMBL" id="ADL00749.1"/>
    </source>
</evidence>
<organism evidence="1 2">
    <name type="scientific">Brevundimonas subvibrioides (strain ATCC 15264 / DSM 4735 / LMG 14903 / NBRC 16000 / CB 81)</name>
    <name type="common">Caulobacter subvibrioides</name>
    <dbReference type="NCBI Taxonomy" id="633149"/>
    <lineage>
        <taxon>Bacteria</taxon>
        <taxon>Pseudomonadati</taxon>
        <taxon>Pseudomonadota</taxon>
        <taxon>Alphaproteobacteria</taxon>
        <taxon>Caulobacterales</taxon>
        <taxon>Caulobacteraceae</taxon>
        <taxon>Brevundimonas</taxon>
    </lineage>
</organism>
<protein>
    <submittedName>
        <fullName evidence="1">Uncharacterized protein</fullName>
    </submittedName>
</protein>
<sequence length="34" mass="3743">MIILTAGGEALIRLLRVDSRPVLLPPPKPPVPRR</sequence>
<evidence type="ECO:0000313" key="2">
    <source>
        <dbReference type="Proteomes" id="UP000002696"/>
    </source>
</evidence>